<evidence type="ECO:0000313" key="2">
    <source>
        <dbReference type="Proteomes" id="UP001454036"/>
    </source>
</evidence>
<dbReference type="PANTHER" id="PTHR33070">
    <property type="entry name" value="OS06G0725500 PROTEIN"/>
    <property type="match status" value="1"/>
</dbReference>
<sequence>MAINKNHIRSISLPSRSHPTTLQIEEQLNKIRTWEASAAPTAETISNGLCGLVELYKSMDDLLNLPQTLQTFSKYQNAKWVDEILECPVKLLDVCGILRDLVSQFKENVRDLQSSLRRKKGDLSIESCITKYTTFRKKMKKDAKKCISTLKKMDQAIEASILDVDQHISSLIKVVKEVNALSVSIFQYVWVFFSSSNSNSSKWSISRLLVNKGRVACEVQQVIKNELEVIDDALCNDCSKVQQKLEKLEASIEGIENGLEGMSRCLIRSRASFLNVISC</sequence>
<name>A0AAV3Q8Q1_LITER</name>
<organism evidence="1 2">
    <name type="scientific">Lithospermum erythrorhizon</name>
    <name type="common">Purple gromwell</name>
    <name type="synonym">Lithospermum officinale var. erythrorhizon</name>
    <dbReference type="NCBI Taxonomy" id="34254"/>
    <lineage>
        <taxon>Eukaryota</taxon>
        <taxon>Viridiplantae</taxon>
        <taxon>Streptophyta</taxon>
        <taxon>Embryophyta</taxon>
        <taxon>Tracheophyta</taxon>
        <taxon>Spermatophyta</taxon>
        <taxon>Magnoliopsida</taxon>
        <taxon>eudicotyledons</taxon>
        <taxon>Gunneridae</taxon>
        <taxon>Pentapetalae</taxon>
        <taxon>asterids</taxon>
        <taxon>lamiids</taxon>
        <taxon>Boraginales</taxon>
        <taxon>Boraginaceae</taxon>
        <taxon>Boraginoideae</taxon>
        <taxon>Lithospermeae</taxon>
        <taxon>Lithospermum</taxon>
    </lineage>
</organism>
<proteinExistence type="predicted"/>
<dbReference type="GO" id="GO:0048364">
    <property type="term" value="P:root development"/>
    <property type="evidence" value="ECO:0007669"/>
    <property type="project" value="InterPro"/>
</dbReference>
<keyword evidence="2" id="KW-1185">Reference proteome</keyword>
<dbReference type="GO" id="GO:0048367">
    <property type="term" value="P:shoot system development"/>
    <property type="evidence" value="ECO:0007669"/>
    <property type="project" value="InterPro"/>
</dbReference>
<dbReference type="InterPro" id="IPR004320">
    <property type="entry name" value="BPS1_pln"/>
</dbReference>
<accession>A0AAV3Q8Q1</accession>
<gene>
    <name evidence="1" type="ORF">LIER_38895</name>
</gene>
<dbReference type="EMBL" id="BAABME010020162">
    <property type="protein sequence ID" value="GAA0159583.1"/>
    <property type="molecule type" value="Genomic_DNA"/>
</dbReference>
<dbReference type="Pfam" id="PF03087">
    <property type="entry name" value="BPS1"/>
    <property type="match status" value="1"/>
</dbReference>
<evidence type="ECO:0000313" key="1">
    <source>
        <dbReference type="EMBL" id="GAA0159583.1"/>
    </source>
</evidence>
<dbReference type="AlphaFoldDB" id="A0AAV3Q8Q1"/>
<dbReference type="PANTHER" id="PTHR33070:SF109">
    <property type="entry name" value="DOMAIN PROTEIN, PUTATIVE (DUF241)-RELATED"/>
    <property type="match status" value="1"/>
</dbReference>
<comment type="caution">
    <text evidence="1">The sequence shown here is derived from an EMBL/GenBank/DDBJ whole genome shotgun (WGS) entry which is preliminary data.</text>
</comment>
<dbReference type="Proteomes" id="UP001454036">
    <property type="component" value="Unassembled WGS sequence"/>
</dbReference>
<reference evidence="1 2" key="1">
    <citation type="submission" date="2024-01" db="EMBL/GenBank/DDBJ databases">
        <title>The complete chloroplast genome sequence of Lithospermum erythrorhizon: insights into the phylogenetic relationship among Boraginaceae species and the maternal lineages of purple gromwells.</title>
        <authorList>
            <person name="Okada T."/>
            <person name="Watanabe K."/>
        </authorList>
    </citation>
    <scope>NUCLEOTIDE SEQUENCE [LARGE SCALE GENOMIC DNA]</scope>
</reference>
<protein>
    <recommendedName>
        <fullName evidence="3">DUF241 domain protein</fullName>
    </recommendedName>
</protein>
<evidence type="ECO:0008006" key="3">
    <source>
        <dbReference type="Google" id="ProtNLM"/>
    </source>
</evidence>